<dbReference type="HOGENOM" id="CLU_078577_2_0_1"/>
<evidence type="ECO:0000256" key="2">
    <source>
        <dbReference type="ARBA" id="ARBA00004604"/>
    </source>
</evidence>
<dbReference type="GO" id="GO:0006364">
    <property type="term" value="P:rRNA processing"/>
    <property type="evidence" value="ECO:0000318"/>
    <property type="project" value="GO_Central"/>
</dbReference>
<proteinExistence type="inferred from homology"/>
<dbReference type="SMART" id="SM00538">
    <property type="entry name" value="POP4"/>
    <property type="match status" value="1"/>
</dbReference>
<dbReference type="PANTHER" id="PTHR13348:SF0">
    <property type="entry name" value="RIBONUCLEASE P PROTEIN SUBUNIT P29"/>
    <property type="match status" value="1"/>
</dbReference>
<dbReference type="GO" id="GO:0033204">
    <property type="term" value="F:ribonuclease P RNA binding"/>
    <property type="evidence" value="ECO:0000318"/>
    <property type="project" value="GO_Central"/>
</dbReference>
<dbReference type="OMA" id="IPKSECV"/>
<evidence type="ECO:0000313" key="11">
    <source>
        <dbReference type="Proteomes" id="UP000001593"/>
    </source>
</evidence>
<comment type="function">
    <text evidence="1 9">Component of ribonuclease P, a ribonucleoprotein complex that generates mature tRNA molecules by cleaving their 5'-ends.</text>
</comment>
<dbReference type="FunFam" id="2.30.30.210:FF:000001">
    <property type="entry name" value="Ribonuclease P protein subunit p29"/>
    <property type="match status" value="1"/>
</dbReference>
<name>A7SHU0_NEMVE</name>
<evidence type="ECO:0000256" key="1">
    <source>
        <dbReference type="ARBA" id="ARBA00002435"/>
    </source>
</evidence>
<evidence type="ECO:0000256" key="7">
    <source>
        <dbReference type="ARBA" id="ARBA00023242"/>
    </source>
</evidence>
<keyword evidence="5" id="KW-0597">Phosphoprotein</keyword>
<evidence type="ECO:0000256" key="4">
    <source>
        <dbReference type="ARBA" id="ARBA00016225"/>
    </source>
</evidence>
<organism evidence="10 11">
    <name type="scientific">Nematostella vectensis</name>
    <name type="common">Starlet sea anemone</name>
    <dbReference type="NCBI Taxonomy" id="45351"/>
    <lineage>
        <taxon>Eukaryota</taxon>
        <taxon>Metazoa</taxon>
        <taxon>Cnidaria</taxon>
        <taxon>Anthozoa</taxon>
        <taxon>Hexacorallia</taxon>
        <taxon>Actiniaria</taxon>
        <taxon>Edwardsiidae</taxon>
        <taxon>Nematostella</taxon>
    </lineage>
</organism>
<dbReference type="InterPro" id="IPR002730">
    <property type="entry name" value="Rpp29/RNP1"/>
</dbReference>
<evidence type="ECO:0000256" key="5">
    <source>
        <dbReference type="ARBA" id="ARBA00022553"/>
    </source>
</evidence>
<dbReference type="InterPro" id="IPR036980">
    <property type="entry name" value="RNase_P/MRP_Rpp29_sf"/>
</dbReference>
<dbReference type="GO" id="GO:0001682">
    <property type="term" value="P:tRNA 5'-leader removal"/>
    <property type="evidence" value="ECO:0007669"/>
    <property type="project" value="InterPro"/>
</dbReference>
<dbReference type="GO" id="GO:0030677">
    <property type="term" value="C:ribonuclease P complex"/>
    <property type="evidence" value="ECO:0000318"/>
    <property type="project" value="GO_Central"/>
</dbReference>
<dbReference type="STRING" id="45351.A7SHU0"/>
<dbReference type="PANTHER" id="PTHR13348">
    <property type="entry name" value="RIBONUCLEASE P SUBUNIT P29"/>
    <property type="match status" value="1"/>
</dbReference>
<dbReference type="OrthoDB" id="124041at2759"/>
<sequence length="184" mass="21960">MSQTVQKNINSNTEETLHRQPLMLDRYQTRRNKKVKKSKCMSAREKREKKVYDIEPEHQRYELFLPLHKLWREYMQDMLKLQLNSNLKGIYPRLLKADYHGCLVAVCRSKCPSYVGTTGIIIQETRNVFKIITRDDSLKMIPKANSVFSFQLEDFMFKIYGNHFRFRASERSVRKFKTKATVDL</sequence>
<keyword evidence="7 9" id="KW-0539">Nucleus</keyword>
<dbReference type="InParanoid" id="A7SHU0"/>
<dbReference type="InterPro" id="IPR016848">
    <property type="entry name" value="RNase_P/MRP_Rpp29-subunit"/>
</dbReference>
<comment type="subcellular location">
    <subcellularLocation>
        <location evidence="2 9">Nucleus</location>
        <location evidence="2 9">Nucleolus</location>
    </subcellularLocation>
</comment>
<dbReference type="Pfam" id="PF01868">
    <property type="entry name" value="RNase_P-MRP_p29"/>
    <property type="match status" value="1"/>
</dbReference>
<dbReference type="AlphaFoldDB" id="A7SHU0"/>
<keyword evidence="6 9" id="KW-0819">tRNA processing</keyword>
<dbReference type="eggNOG" id="KOG4046">
    <property type="taxonomic scope" value="Eukaryota"/>
</dbReference>
<dbReference type="SUPFAM" id="SSF101744">
    <property type="entry name" value="Rof/RNase P subunit-like"/>
    <property type="match status" value="1"/>
</dbReference>
<accession>A7SHU0</accession>
<keyword evidence="11" id="KW-1185">Reference proteome</keyword>
<evidence type="ECO:0000256" key="8">
    <source>
        <dbReference type="ARBA" id="ARBA00046486"/>
    </source>
</evidence>
<protein>
    <recommendedName>
        <fullName evidence="4 9">Ribonuclease P protein subunit p29</fullName>
    </recommendedName>
</protein>
<comment type="similarity">
    <text evidence="3">Belongs to the eukaryotic/archaeal RNase P protein component 1 family.</text>
</comment>
<dbReference type="PIRSF" id="PIRSF027081">
    <property type="entry name" value="RNase_P/MRP_p29_subunit"/>
    <property type="match status" value="1"/>
</dbReference>
<evidence type="ECO:0000256" key="9">
    <source>
        <dbReference type="PIRNR" id="PIRNR027081"/>
    </source>
</evidence>
<dbReference type="GO" id="GO:0000172">
    <property type="term" value="C:ribonuclease MRP complex"/>
    <property type="evidence" value="ECO:0000318"/>
    <property type="project" value="GO_Central"/>
</dbReference>
<dbReference type="Gene3D" id="2.30.30.210">
    <property type="entry name" value="Ribonuclease P/MRP, subunit p29"/>
    <property type="match status" value="1"/>
</dbReference>
<evidence type="ECO:0000256" key="6">
    <source>
        <dbReference type="ARBA" id="ARBA00022694"/>
    </source>
</evidence>
<dbReference type="Proteomes" id="UP000001593">
    <property type="component" value="Unassembled WGS sequence"/>
</dbReference>
<comment type="subunit">
    <text evidence="8">Component of nuclear RNase P and RNase MRP ribonucleoproteins. RNase P consists of a catalytic RNA moiety and 10 different protein chains; POP1, POP4, POP5, POP7, RPP14, RPP21, RPP25, RPP30, RPP38 and RPP40. Within the RNase P complex, POP1, POP7 and RPP25 form the 'finger' subcomplex, POP5, RPP14, RPP40 and homodimeric RPP30 form the 'palm' subcomplex, and RPP21, POP4 and RPP38 form the 'wrist' subcomplex. All subunits of the RNase P complex interact with the catalytic RNA. Several subunits of RNase P are also part of the RNase MRP complex. RNase MRP consists of a catalytic RNA moiety and about 8 protein subunits; POP1, POP7, RPP25, RPP30, RPP38, RPP40 and possibly also POP4 and POP5.</text>
</comment>
<reference evidence="10 11" key="1">
    <citation type="journal article" date="2007" name="Science">
        <title>Sea anemone genome reveals ancestral eumetazoan gene repertoire and genomic organization.</title>
        <authorList>
            <person name="Putnam N.H."/>
            <person name="Srivastava M."/>
            <person name="Hellsten U."/>
            <person name="Dirks B."/>
            <person name="Chapman J."/>
            <person name="Salamov A."/>
            <person name="Terry A."/>
            <person name="Shapiro H."/>
            <person name="Lindquist E."/>
            <person name="Kapitonov V.V."/>
            <person name="Jurka J."/>
            <person name="Genikhovich G."/>
            <person name="Grigoriev I.V."/>
            <person name="Lucas S.M."/>
            <person name="Steele R.E."/>
            <person name="Finnerty J.R."/>
            <person name="Technau U."/>
            <person name="Martindale M.Q."/>
            <person name="Rokhsar D.S."/>
        </authorList>
    </citation>
    <scope>NUCLEOTIDE SEQUENCE [LARGE SCALE GENOMIC DNA]</scope>
    <source>
        <strain evidence="11">CH2 X CH6</strain>
    </source>
</reference>
<dbReference type="GO" id="GO:0005730">
    <property type="term" value="C:nucleolus"/>
    <property type="evidence" value="ECO:0007669"/>
    <property type="project" value="UniProtKB-SubCell"/>
</dbReference>
<dbReference type="PhylomeDB" id="A7SHU0"/>
<evidence type="ECO:0000256" key="3">
    <source>
        <dbReference type="ARBA" id="ARBA00006181"/>
    </source>
</evidence>
<dbReference type="EMBL" id="DS469663">
    <property type="protein sequence ID" value="EDO36711.1"/>
    <property type="molecule type" value="Genomic_DNA"/>
</dbReference>
<dbReference type="KEGG" id="nve:5508144"/>
<evidence type="ECO:0000313" key="10">
    <source>
        <dbReference type="EMBL" id="EDO36711.1"/>
    </source>
</evidence>
<gene>
    <name evidence="10" type="ORF">NEMVEDRAFT_v1g118883</name>
</gene>
<dbReference type="InterPro" id="IPR023534">
    <property type="entry name" value="Rof/RNase_P-like"/>
</dbReference>